<evidence type="ECO:0000256" key="1">
    <source>
        <dbReference type="SAM" id="Phobius"/>
    </source>
</evidence>
<organism evidence="2 3">
    <name type="scientific">Actinoplanes siamensis</name>
    <dbReference type="NCBI Taxonomy" id="1223317"/>
    <lineage>
        <taxon>Bacteria</taxon>
        <taxon>Bacillati</taxon>
        <taxon>Actinomycetota</taxon>
        <taxon>Actinomycetes</taxon>
        <taxon>Micromonosporales</taxon>
        <taxon>Micromonosporaceae</taxon>
        <taxon>Actinoplanes</taxon>
    </lineage>
</organism>
<accession>A0A919TGS8</accession>
<feature type="transmembrane region" description="Helical" evidence="1">
    <location>
        <begin position="126"/>
        <end position="146"/>
    </location>
</feature>
<keyword evidence="1" id="KW-1133">Transmembrane helix</keyword>
<keyword evidence="1" id="KW-0812">Transmembrane</keyword>
<dbReference type="EMBL" id="BOMW01000012">
    <property type="protein sequence ID" value="GIF03516.1"/>
    <property type="molecule type" value="Genomic_DNA"/>
</dbReference>
<gene>
    <name evidence="2" type="ORF">Asi03nite_10540</name>
</gene>
<proteinExistence type="predicted"/>
<reference evidence="2" key="1">
    <citation type="submission" date="2021-01" db="EMBL/GenBank/DDBJ databases">
        <title>Whole genome shotgun sequence of Actinoplanes siamensis NBRC 109076.</title>
        <authorList>
            <person name="Komaki H."/>
            <person name="Tamura T."/>
        </authorList>
    </citation>
    <scope>NUCLEOTIDE SEQUENCE</scope>
    <source>
        <strain evidence="2">NBRC 109076</strain>
    </source>
</reference>
<protein>
    <submittedName>
        <fullName evidence="2">Uncharacterized protein</fullName>
    </submittedName>
</protein>
<evidence type="ECO:0000313" key="3">
    <source>
        <dbReference type="Proteomes" id="UP000629619"/>
    </source>
</evidence>
<name>A0A919TGS8_9ACTN</name>
<keyword evidence="3" id="KW-1185">Reference proteome</keyword>
<comment type="caution">
    <text evidence="2">The sequence shown here is derived from an EMBL/GenBank/DDBJ whole genome shotgun (WGS) entry which is preliminary data.</text>
</comment>
<dbReference type="AlphaFoldDB" id="A0A919TGS8"/>
<sequence length="149" mass="16508">MRLTGGDPIGQEIYQEALIDLAAHWRRLRFWGSLTNSDATGRYLRGRLAKRTAAWRDDQIYEVEVRALRTPERQLVRVGCPAASIAFHKAALIEGTTRAGLLTLADAAVAWCHASRRSEQHRVARLIIGSILLISAMIQSMTWLAASGA</sequence>
<evidence type="ECO:0000313" key="2">
    <source>
        <dbReference type="EMBL" id="GIF03516.1"/>
    </source>
</evidence>
<dbReference type="Proteomes" id="UP000629619">
    <property type="component" value="Unassembled WGS sequence"/>
</dbReference>
<keyword evidence="1" id="KW-0472">Membrane</keyword>